<dbReference type="RefSeq" id="WP_263061923.1">
    <property type="nucleotide sequence ID" value="NZ_JAOUSE010000035.1"/>
</dbReference>
<comment type="function">
    <text evidence="10">Cell wall formation. Catalyzes the transfer of a GlcNAc subunit on undecaprenyl-pyrophosphoryl-MurNAc-pentapeptide (lipid intermediate I) to form undecaprenyl-pyrophosphoryl-MurNAc-(pentapeptide)GlcNAc (lipid intermediate II).</text>
</comment>
<reference evidence="13 14" key="1">
    <citation type="submission" date="2022-10" db="EMBL/GenBank/DDBJ databases">
        <title>Description of Fervidibacillus gen. nov. in the family Fervidibacillaceae fam. nov. with two species, Fervidibacillus albus sp. nov., and Fervidibacillus halotolerans sp. nov., isolated from tidal flat sediments.</title>
        <authorList>
            <person name="Kwon K.K."/>
            <person name="Yang S.-H."/>
        </authorList>
    </citation>
    <scope>NUCLEOTIDE SEQUENCE [LARGE SCALE GENOMIC DNA]</scope>
    <source>
        <strain evidence="13 14">DSM 23332</strain>
    </source>
</reference>
<dbReference type="InterPro" id="IPR006009">
    <property type="entry name" value="GlcNAc_MurG"/>
</dbReference>
<evidence type="ECO:0000256" key="3">
    <source>
        <dbReference type="ARBA" id="ARBA00022676"/>
    </source>
</evidence>
<keyword evidence="1 10" id="KW-1003">Cell membrane</keyword>
<feature type="binding site" evidence="10">
    <location>
        <position position="197"/>
    </location>
    <ligand>
        <name>UDP-N-acetyl-alpha-D-glucosamine</name>
        <dbReference type="ChEBI" id="CHEBI:57705"/>
    </ligand>
</feature>
<dbReference type="PANTHER" id="PTHR21015:SF27">
    <property type="entry name" value="UDP-N-ACETYLGLUCOSAMINE--N-ACETYLMURAMYL-(PENTAPEPTIDE) PYROPHOSPHORYL-UNDECAPRENOL N-ACETYLGLUCOSAMINE TRANSFERASE"/>
    <property type="match status" value="1"/>
</dbReference>
<dbReference type="SUPFAM" id="SSF53756">
    <property type="entry name" value="UDP-Glycosyltransferase/glycogen phosphorylase"/>
    <property type="match status" value="1"/>
</dbReference>
<dbReference type="Proteomes" id="UP001208656">
    <property type="component" value="Unassembled WGS sequence"/>
</dbReference>
<organism evidence="13 14">
    <name type="scientific">Pallidibacillus thermolactis</name>
    <dbReference type="NCBI Taxonomy" id="251051"/>
    <lineage>
        <taxon>Bacteria</taxon>
        <taxon>Bacillati</taxon>
        <taxon>Bacillota</taxon>
        <taxon>Bacilli</taxon>
        <taxon>Bacillales</taxon>
        <taxon>Bacillaceae</taxon>
        <taxon>Pallidibacillus</taxon>
    </lineage>
</organism>
<dbReference type="EC" id="2.4.1.227" evidence="10"/>
<evidence type="ECO:0000256" key="9">
    <source>
        <dbReference type="ARBA" id="ARBA00023316"/>
    </source>
</evidence>
<comment type="catalytic activity">
    <reaction evidence="10">
        <text>di-trans,octa-cis-undecaprenyl diphospho-N-acetyl-alpha-D-muramoyl-L-alanyl-D-glutamyl-meso-2,6-diaminopimeloyl-D-alanyl-D-alanine + UDP-N-acetyl-alpha-D-glucosamine = di-trans,octa-cis-undecaprenyl diphospho-[N-acetyl-alpha-D-glucosaminyl-(1-&gt;4)]-N-acetyl-alpha-D-muramoyl-L-alanyl-D-glutamyl-meso-2,6-diaminopimeloyl-D-alanyl-D-alanine + UDP + H(+)</text>
        <dbReference type="Rhea" id="RHEA:31227"/>
        <dbReference type="ChEBI" id="CHEBI:15378"/>
        <dbReference type="ChEBI" id="CHEBI:57705"/>
        <dbReference type="ChEBI" id="CHEBI:58223"/>
        <dbReference type="ChEBI" id="CHEBI:61387"/>
        <dbReference type="ChEBI" id="CHEBI:61388"/>
        <dbReference type="EC" id="2.4.1.227"/>
    </reaction>
</comment>
<keyword evidence="9 10" id="KW-0961">Cell wall biogenesis/degradation</keyword>
<protein>
    <recommendedName>
        <fullName evidence="10">UDP-N-acetylglucosamine--N-acetylmuramyl-(pentapeptide) pyrophosphoryl-undecaprenol N-acetylglucosamine transferase</fullName>
        <ecNumber evidence="10">2.4.1.227</ecNumber>
    </recommendedName>
    <alternativeName>
        <fullName evidence="10">Undecaprenyl-PP-MurNAc-pentapeptide-UDPGlcNAc GlcNAc transferase</fullName>
    </alternativeName>
</protein>
<feature type="binding site" evidence="10">
    <location>
        <position position="167"/>
    </location>
    <ligand>
        <name>UDP-N-acetyl-alpha-D-glucosamine</name>
        <dbReference type="ChEBI" id="CHEBI:57705"/>
    </ligand>
</feature>
<evidence type="ECO:0000259" key="12">
    <source>
        <dbReference type="Pfam" id="PF04101"/>
    </source>
</evidence>
<dbReference type="Pfam" id="PF03033">
    <property type="entry name" value="Glyco_transf_28"/>
    <property type="match status" value="1"/>
</dbReference>
<dbReference type="CDD" id="cd03785">
    <property type="entry name" value="GT28_MurG"/>
    <property type="match status" value="1"/>
</dbReference>
<keyword evidence="7 10" id="KW-0472">Membrane</keyword>
<sequence>MTNKKKIVFTGGGTAGHVTPNIAIMNELKNENYEFVYIGSKKGIEKDLMQKQNITYYGISSGKLRRYLDMENVKDVFRVLKGCFEARKILKQLKPDLLFSKGGFVSVPVIIAANTLKIPIFIHESDITPGLANKISKRFATKIFTSFDETTKYFPQDKVMAIGSPIRKEILTGSAEKGKRFLDFHSGKPILTVMGGSLGAKKINEAVRANIDELTKHYQIVHLCGKNNLDSQLESHPGYRQFEYIHEELADILAATDLVITRGGSNSIFEFLALEIPMLIIPLGLNQSRGDQILNAKSFTEKGFAITLQDEDVTKESLLEHVKLLQTKRDVIKKSMANANQTRTNALTTLVDEIKKVLNKNE</sequence>
<evidence type="ECO:0000313" key="13">
    <source>
        <dbReference type="EMBL" id="MCU9594996.1"/>
    </source>
</evidence>
<dbReference type="InterPro" id="IPR007235">
    <property type="entry name" value="Glyco_trans_28_C"/>
</dbReference>
<dbReference type="HAMAP" id="MF_00033">
    <property type="entry name" value="MurG"/>
    <property type="match status" value="1"/>
</dbReference>
<accession>A0ABT2WH23</accession>
<evidence type="ECO:0000256" key="7">
    <source>
        <dbReference type="ARBA" id="ARBA00023136"/>
    </source>
</evidence>
<dbReference type="InterPro" id="IPR004276">
    <property type="entry name" value="GlycoTrans_28_N"/>
</dbReference>
<evidence type="ECO:0000256" key="10">
    <source>
        <dbReference type="HAMAP-Rule" id="MF_00033"/>
    </source>
</evidence>
<evidence type="ECO:0000256" key="2">
    <source>
        <dbReference type="ARBA" id="ARBA00022618"/>
    </source>
</evidence>
<feature type="binding site" evidence="10">
    <location>
        <position position="292"/>
    </location>
    <ligand>
        <name>UDP-N-acetyl-alpha-D-glucosamine</name>
        <dbReference type="ChEBI" id="CHEBI:57705"/>
    </ligand>
</feature>
<feature type="domain" description="Glycosyl transferase family 28 C-terminal" evidence="12">
    <location>
        <begin position="191"/>
        <end position="342"/>
    </location>
</feature>
<evidence type="ECO:0000256" key="1">
    <source>
        <dbReference type="ARBA" id="ARBA00022475"/>
    </source>
</evidence>
<evidence type="ECO:0000256" key="6">
    <source>
        <dbReference type="ARBA" id="ARBA00022984"/>
    </source>
</evidence>
<evidence type="ECO:0000256" key="4">
    <source>
        <dbReference type="ARBA" id="ARBA00022679"/>
    </source>
</evidence>
<keyword evidence="14" id="KW-1185">Reference proteome</keyword>
<dbReference type="NCBIfam" id="TIGR01133">
    <property type="entry name" value="murG"/>
    <property type="match status" value="1"/>
</dbReference>
<keyword evidence="2 10" id="KW-0132">Cell division</keyword>
<feature type="binding site" evidence="10">
    <location>
        <begin position="14"/>
        <end position="16"/>
    </location>
    <ligand>
        <name>UDP-N-acetyl-alpha-D-glucosamine</name>
        <dbReference type="ChEBI" id="CHEBI:57705"/>
    </ligand>
</feature>
<dbReference type="Gene3D" id="3.40.50.2000">
    <property type="entry name" value="Glycogen Phosphorylase B"/>
    <property type="match status" value="2"/>
</dbReference>
<keyword evidence="3 10" id="KW-0328">Glycosyltransferase</keyword>
<keyword evidence="5 10" id="KW-0133">Cell shape</keyword>
<dbReference type="Pfam" id="PF04101">
    <property type="entry name" value="Glyco_tran_28_C"/>
    <property type="match status" value="1"/>
</dbReference>
<gene>
    <name evidence="10" type="primary">murG</name>
    <name evidence="13" type="ORF">OEV82_11150</name>
</gene>
<comment type="caution">
    <text evidence="13">The sequence shown here is derived from an EMBL/GenBank/DDBJ whole genome shotgun (WGS) entry which is preliminary data.</text>
</comment>
<comment type="similarity">
    <text evidence="10">Belongs to the glycosyltransferase 28 family. MurG subfamily.</text>
</comment>
<keyword evidence="8 10" id="KW-0131">Cell cycle</keyword>
<keyword evidence="4 10" id="KW-0808">Transferase</keyword>
<keyword evidence="6 10" id="KW-0573">Peptidoglycan synthesis</keyword>
<name>A0ABT2WH23_9BACI</name>
<evidence type="ECO:0000256" key="8">
    <source>
        <dbReference type="ARBA" id="ARBA00023306"/>
    </source>
</evidence>
<dbReference type="PANTHER" id="PTHR21015">
    <property type="entry name" value="UDP-N-ACETYLGLUCOSAMINE--N-ACETYLMURAMYL-(PENTAPEPTIDE) PYROPHOSPHORYL-UNDECAPRENOL N-ACETYLGLUCOSAMINE TRANSFERASE 1"/>
    <property type="match status" value="1"/>
</dbReference>
<comment type="pathway">
    <text evidence="10">Cell wall biogenesis; peptidoglycan biosynthesis.</text>
</comment>
<comment type="subcellular location">
    <subcellularLocation>
        <location evidence="10">Cell membrane</location>
        <topology evidence="10">Peripheral membrane protein</topology>
        <orientation evidence="10">Cytoplasmic side</orientation>
    </subcellularLocation>
</comment>
<feature type="domain" description="Glycosyltransferase family 28 N-terminal" evidence="11">
    <location>
        <begin position="7"/>
        <end position="145"/>
    </location>
</feature>
<dbReference type="NCBIfam" id="NF009102">
    <property type="entry name" value="PRK12446.1"/>
    <property type="match status" value="1"/>
</dbReference>
<proteinExistence type="inferred from homology"/>
<evidence type="ECO:0000259" key="11">
    <source>
        <dbReference type="Pfam" id="PF03033"/>
    </source>
</evidence>
<evidence type="ECO:0000313" key="14">
    <source>
        <dbReference type="Proteomes" id="UP001208656"/>
    </source>
</evidence>
<comment type="caution">
    <text evidence="10">Lacks conserved residue(s) required for the propagation of feature annotation.</text>
</comment>
<evidence type="ECO:0000256" key="5">
    <source>
        <dbReference type="ARBA" id="ARBA00022960"/>
    </source>
</evidence>
<dbReference type="EMBL" id="JAOUSE010000035">
    <property type="protein sequence ID" value="MCU9594996.1"/>
    <property type="molecule type" value="Genomic_DNA"/>
</dbReference>